<sequence>MHNISSLIQPYFRNTLFLIECCNGKLISQYAYYRNEEEVILMPKTTFTVISDPLNHVGGLNIVHLKEITDDADERTNLRSNDRSFYANKKKLQDSIEDINRFAKIAKAFRTYPNDHNLTKDESAAIYIYTMEMSDNSNIYQILNQILRLEDRLKVRPLFGYLKLLESATSKLPNFKGIVWRGIGKDVTKSCKKD</sequence>
<comment type="caution">
    <text evidence="1">The sequence shown here is derived from an EMBL/GenBank/DDBJ whole genome shotgun (WGS) entry which is preliminary data.</text>
</comment>
<proteinExistence type="predicted"/>
<dbReference type="EMBL" id="CAJNOG010000171">
    <property type="protein sequence ID" value="CAF1037118.1"/>
    <property type="molecule type" value="Genomic_DNA"/>
</dbReference>
<gene>
    <name evidence="1" type="ORF">JYZ213_LOCUS17929</name>
</gene>
<name>A0A814JG22_9BILA</name>
<dbReference type="Gene3D" id="3.90.176.10">
    <property type="entry name" value="Toxin ADP-ribosyltransferase, Chain A, domain 1"/>
    <property type="match status" value="2"/>
</dbReference>
<evidence type="ECO:0000313" key="2">
    <source>
        <dbReference type="Proteomes" id="UP000663845"/>
    </source>
</evidence>
<dbReference type="AlphaFoldDB" id="A0A814JG22"/>
<protein>
    <submittedName>
        <fullName evidence="1">Uncharacterized protein</fullName>
    </submittedName>
</protein>
<reference evidence="1" key="1">
    <citation type="submission" date="2021-02" db="EMBL/GenBank/DDBJ databases">
        <authorList>
            <person name="Nowell W R."/>
        </authorList>
    </citation>
    <scope>NUCLEOTIDE SEQUENCE</scope>
</reference>
<dbReference type="SUPFAM" id="SSF56399">
    <property type="entry name" value="ADP-ribosylation"/>
    <property type="match status" value="1"/>
</dbReference>
<evidence type="ECO:0000313" key="1">
    <source>
        <dbReference type="EMBL" id="CAF1037118.1"/>
    </source>
</evidence>
<dbReference type="Proteomes" id="UP000663845">
    <property type="component" value="Unassembled WGS sequence"/>
</dbReference>
<organism evidence="1 2">
    <name type="scientific">Adineta steineri</name>
    <dbReference type="NCBI Taxonomy" id="433720"/>
    <lineage>
        <taxon>Eukaryota</taxon>
        <taxon>Metazoa</taxon>
        <taxon>Spiralia</taxon>
        <taxon>Gnathifera</taxon>
        <taxon>Rotifera</taxon>
        <taxon>Eurotatoria</taxon>
        <taxon>Bdelloidea</taxon>
        <taxon>Adinetida</taxon>
        <taxon>Adinetidae</taxon>
        <taxon>Adineta</taxon>
    </lineage>
</organism>
<accession>A0A814JG22</accession>